<dbReference type="CDD" id="cd09859">
    <property type="entry name" value="PIN_53EXO"/>
    <property type="match status" value="1"/>
</dbReference>
<organism evidence="5 6">
    <name type="scientific">candidate division NPL-UPA2 bacterium Unc8</name>
    <dbReference type="NCBI Taxonomy" id="1980939"/>
    <lineage>
        <taxon>Bacteria</taxon>
    </lineage>
</organism>
<dbReference type="FunFam" id="1.10.150.20:FF:000003">
    <property type="entry name" value="DNA polymerase I"/>
    <property type="match status" value="1"/>
</dbReference>
<accession>A0A399FUT0</accession>
<dbReference type="InterPro" id="IPR029060">
    <property type="entry name" value="PIN-like_dom_sf"/>
</dbReference>
<dbReference type="SUPFAM" id="SSF88723">
    <property type="entry name" value="PIN domain-like"/>
    <property type="match status" value="1"/>
</dbReference>
<evidence type="ECO:0000259" key="4">
    <source>
        <dbReference type="SMART" id="SM00475"/>
    </source>
</evidence>
<dbReference type="Pfam" id="PF02739">
    <property type="entry name" value="5_3_exonuc_N"/>
    <property type="match status" value="1"/>
</dbReference>
<dbReference type="AlphaFoldDB" id="A0A399FUT0"/>
<keyword evidence="1" id="KW-0540">Nuclease</keyword>
<dbReference type="Gene3D" id="3.40.50.1010">
    <property type="entry name" value="5'-nuclease"/>
    <property type="match status" value="1"/>
</dbReference>
<dbReference type="InterPro" id="IPR002421">
    <property type="entry name" value="5-3_exonuclease"/>
</dbReference>
<dbReference type="EMBL" id="NDHY01000010">
    <property type="protein sequence ID" value="RIH99883.1"/>
    <property type="molecule type" value="Genomic_DNA"/>
</dbReference>
<sequence length="290" mass="34014">MKQLQKRLFLIDGNLYVYRAYYAMKDLTTSRGELSGAIYGFSRMLINLLYERKPDYLAIVFDLPAPTFRHRQFSAYKANRPKMPHSLQNQLIFIKEIVRAFNVQIFELEGYEADDILATVAKKTEKEIDVFIFTKDKDILQLISHNIKVVDQKKIDHIYDLNWVREKYSLEPARITDVMALCGDSTDNIPGVAGVGEKTSLKLIQEFGSLENLFNNLERVKNEKLQESLINSVEQVRINHELLTLSTEVPLEMKIDHLRITRAYWEKVVEIFARFEFDGLLRKIDYYYKK</sequence>
<name>A0A399FUT0_UNCN2</name>
<dbReference type="Pfam" id="PF01367">
    <property type="entry name" value="5_3_exonuc"/>
    <property type="match status" value="1"/>
</dbReference>
<feature type="domain" description="5'-3' exonuclease" evidence="4">
    <location>
        <begin position="6"/>
        <end position="261"/>
    </location>
</feature>
<dbReference type="GO" id="GO:0008409">
    <property type="term" value="F:5'-3' exonuclease activity"/>
    <property type="evidence" value="ECO:0007669"/>
    <property type="project" value="InterPro"/>
</dbReference>
<dbReference type="Proteomes" id="UP000266287">
    <property type="component" value="Unassembled WGS sequence"/>
</dbReference>
<dbReference type="GO" id="GO:0033567">
    <property type="term" value="P:DNA replication, Okazaki fragment processing"/>
    <property type="evidence" value="ECO:0007669"/>
    <property type="project" value="InterPro"/>
</dbReference>
<dbReference type="InterPro" id="IPR020046">
    <property type="entry name" value="5-3_exonucl_a-hlix_arch_N"/>
</dbReference>
<dbReference type="SMART" id="SM00475">
    <property type="entry name" value="53EXOc"/>
    <property type="match status" value="1"/>
</dbReference>
<dbReference type="PANTHER" id="PTHR42646">
    <property type="entry name" value="FLAP ENDONUCLEASE XNI"/>
    <property type="match status" value="1"/>
</dbReference>
<dbReference type="InterPro" id="IPR036279">
    <property type="entry name" value="5-3_exonuclease_C_sf"/>
</dbReference>
<dbReference type="InterPro" id="IPR008918">
    <property type="entry name" value="HhH2"/>
</dbReference>
<gene>
    <name evidence="5" type="ORF">B9J77_04380</name>
</gene>
<evidence type="ECO:0000313" key="6">
    <source>
        <dbReference type="Proteomes" id="UP000266287"/>
    </source>
</evidence>
<dbReference type="Gene3D" id="1.10.150.20">
    <property type="entry name" value="5' to 3' exonuclease, C-terminal subdomain"/>
    <property type="match status" value="1"/>
</dbReference>
<dbReference type="GO" id="GO:0017108">
    <property type="term" value="F:5'-flap endonuclease activity"/>
    <property type="evidence" value="ECO:0007669"/>
    <property type="project" value="InterPro"/>
</dbReference>
<dbReference type="PANTHER" id="PTHR42646:SF2">
    <property type="entry name" value="5'-3' EXONUCLEASE FAMILY PROTEIN"/>
    <property type="match status" value="1"/>
</dbReference>
<dbReference type="SUPFAM" id="SSF47807">
    <property type="entry name" value="5' to 3' exonuclease, C-terminal subdomain"/>
    <property type="match status" value="1"/>
</dbReference>
<evidence type="ECO:0000256" key="1">
    <source>
        <dbReference type="ARBA" id="ARBA00022722"/>
    </source>
</evidence>
<reference evidence="5 6" key="1">
    <citation type="submission" date="2018-08" db="EMBL/GenBank/DDBJ databases">
        <title>Draft genome of candidate division NPL-UPA2 bacterium Unc8 that adapted to ultra-basic serpentinizing groundwater.</title>
        <authorList>
            <person name="Ishii S."/>
            <person name="Suzuki S."/>
            <person name="Nealson K.H."/>
        </authorList>
    </citation>
    <scope>NUCLEOTIDE SEQUENCE [LARGE SCALE GENOMIC DNA]</scope>
    <source>
        <strain evidence="5">Unc8</strain>
    </source>
</reference>
<evidence type="ECO:0000256" key="2">
    <source>
        <dbReference type="ARBA" id="ARBA00022801"/>
    </source>
</evidence>
<protein>
    <recommendedName>
        <fullName evidence="4">5'-3' exonuclease domain-containing protein</fullName>
    </recommendedName>
</protein>
<evidence type="ECO:0000256" key="3">
    <source>
        <dbReference type="ARBA" id="ARBA00023125"/>
    </source>
</evidence>
<evidence type="ECO:0000313" key="5">
    <source>
        <dbReference type="EMBL" id="RIH99883.1"/>
    </source>
</evidence>
<keyword evidence="3" id="KW-0238">DNA-binding</keyword>
<dbReference type="CDD" id="cd09898">
    <property type="entry name" value="H3TH_53EXO"/>
    <property type="match status" value="1"/>
</dbReference>
<keyword evidence="2" id="KW-0378">Hydrolase</keyword>
<dbReference type="InterPro" id="IPR020045">
    <property type="entry name" value="DNA_polI_H3TH"/>
</dbReference>
<dbReference type="GO" id="GO:0003677">
    <property type="term" value="F:DNA binding"/>
    <property type="evidence" value="ECO:0007669"/>
    <property type="project" value="UniProtKB-KW"/>
</dbReference>
<comment type="caution">
    <text evidence="5">The sequence shown here is derived from an EMBL/GenBank/DDBJ whole genome shotgun (WGS) entry which is preliminary data.</text>
</comment>
<dbReference type="SMART" id="SM00279">
    <property type="entry name" value="HhH2"/>
    <property type="match status" value="1"/>
</dbReference>
<dbReference type="InterPro" id="IPR038969">
    <property type="entry name" value="FEN"/>
</dbReference>
<proteinExistence type="predicted"/>